<keyword evidence="1" id="KW-1133">Transmembrane helix</keyword>
<feature type="transmembrane region" description="Helical" evidence="1">
    <location>
        <begin position="12"/>
        <end position="32"/>
    </location>
</feature>
<dbReference type="STRING" id="303541.JF72_04550"/>
<evidence type="ECO:0000256" key="1">
    <source>
        <dbReference type="SAM" id="Phobius"/>
    </source>
</evidence>
<dbReference type="InterPro" id="IPR005325">
    <property type="entry name" value="DUF308_memb"/>
</dbReference>
<evidence type="ECO:0008006" key="4">
    <source>
        <dbReference type="Google" id="ProtNLM"/>
    </source>
</evidence>
<sequence>MDNFSNYRERRGFNWAALISGILMIIAGVFLISHPNKALHAFVLLFAIISIVQGFVWLAFYSRFRYFVSFSWISIVTGVLDIIIGILFLYSYDAAGLTIAYLFALWFLFDSISGIIFTWHLRSLSGFYFWINMILSIFGLLIAVGLMFNPMLSALTLIWLVAFWLFIFGISEVIAAFAHR</sequence>
<comment type="caution">
    <text evidence="2">The sequence shown here is derived from an EMBL/GenBank/DDBJ whole genome shotgun (WGS) entry which is preliminary data.</text>
</comment>
<evidence type="ECO:0000313" key="3">
    <source>
        <dbReference type="Proteomes" id="UP000033682"/>
    </source>
</evidence>
<keyword evidence="1" id="KW-0472">Membrane</keyword>
<dbReference type="GO" id="GO:0005886">
    <property type="term" value="C:plasma membrane"/>
    <property type="evidence" value="ECO:0007669"/>
    <property type="project" value="TreeGrafter"/>
</dbReference>
<feature type="transmembrane region" description="Helical" evidence="1">
    <location>
        <begin position="72"/>
        <end position="92"/>
    </location>
</feature>
<name>A0A0F4LQT0_9LACO</name>
<feature type="transmembrane region" description="Helical" evidence="1">
    <location>
        <begin position="38"/>
        <end position="60"/>
    </location>
</feature>
<dbReference type="HOGENOM" id="CLU_091585_7_0_9"/>
<feature type="transmembrane region" description="Helical" evidence="1">
    <location>
        <begin position="154"/>
        <end position="178"/>
    </location>
</feature>
<accession>A0A0F4LQT0</accession>
<evidence type="ECO:0000313" key="2">
    <source>
        <dbReference type="EMBL" id="KJY61177.1"/>
    </source>
</evidence>
<dbReference type="PANTHER" id="PTHR34989">
    <property type="entry name" value="PROTEIN HDED"/>
    <property type="match status" value="1"/>
</dbReference>
<dbReference type="PATRIC" id="fig|303541.3.peg.605"/>
<gene>
    <name evidence="2" type="ORF">JF72_04550</name>
</gene>
<organism evidence="2 3">
    <name type="scientific">Lactobacillus apis</name>
    <dbReference type="NCBI Taxonomy" id="303541"/>
    <lineage>
        <taxon>Bacteria</taxon>
        <taxon>Bacillati</taxon>
        <taxon>Bacillota</taxon>
        <taxon>Bacilli</taxon>
        <taxon>Lactobacillales</taxon>
        <taxon>Lactobacillaceae</taxon>
        <taxon>Lactobacillus</taxon>
    </lineage>
</organism>
<dbReference type="Proteomes" id="UP000033682">
    <property type="component" value="Unassembled WGS sequence"/>
</dbReference>
<dbReference type="InterPro" id="IPR052712">
    <property type="entry name" value="Acid_resist_chaperone_HdeD"/>
</dbReference>
<keyword evidence="1" id="KW-0812">Transmembrane</keyword>
<proteinExistence type="predicted"/>
<dbReference type="EMBL" id="JXLG01000005">
    <property type="protein sequence ID" value="KJY61177.1"/>
    <property type="molecule type" value="Genomic_DNA"/>
</dbReference>
<dbReference type="PANTHER" id="PTHR34989:SF1">
    <property type="entry name" value="PROTEIN HDED"/>
    <property type="match status" value="1"/>
</dbReference>
<dbReference type="AlphaFoldDB" id="A0A0F4LQT0"/>
<keyword evidence="3" id="KW-1185">Reference proteome</keyword>
<dbReference type="RefSeq" id="WP_046306494.1">
    <property type="nucleotide sequence ID" value="NZ_CAMLAY010000002.1"/>
</dbReference>
<feature type="transmembrane region" description="Helical" evidence="1">
    <location>
        <begin position="127"/>
        <end position="148"/>
    </location>
</feature>
<protein>
    <recommendedName>
        <fullName evidence="4">Integral membrane protein</fullName>
    </recommendedName>
</protein>
<reference evidence="2 3" key="1">
    <citation type="submission" date="2015-01" db="EMBL/GenBank/DDBJ databases">
        <title>Comparative genomics of the lactic acid bacteria isolated from the honey bee gut.</title>
        <authorList>
            <person name="Ellegaard K.M."/>
            <person name="Tamarit D."/>
            <person name="Javelind E."/>
            <person name="Olofsson T."/>
            <person name="Andersson S.G."/>
            <person name="Vasquez A."/>
        </authorList>
    </citation>
    <scope>NUCLEOTIDE SEQUENCE [LARGE SCALE GENOMIC DNA]</scope>
    <source>
        <strain evidence="2 3">Hma11</strain>
    </source>
</reference>
<dbReference type="Pfam" id="PF03729">
    <property type="entry name" value="DUF308"/>
    <property type="match status" value="2"/>
</dbReference>
<feature type="transmembrane region" description="Helical" evidence="1">
    <location>
        <begin position="98"/>
        <end position="120"/>
    </location>
</feature>